<dbReference type="PANTHER" id="PTHR30136:SF24">
    <property type="entry name" value="HTH-TYPE TRANSCRIPTIONAL REPRESSOR ALLR"/>
    <property type="match status" value="1"/>
</dbReference>
<sequence>MLTVDFSGDADSERTARRGGVQSIDRAVAILRCFDGRRPELGISEISRSTGLSTSTVHRLLNAMQENHLVRQTGTKRYGLGPLLMQLANSGAMPRGLREAALPFMTELRDEFDETIGLHELLGTGQRIVAAQVESHQELRRTYTDIGVPIRLAYGGPGKAILCALPEVERAQHLSEPIAALTASTTVDPVAVTRELEEARLRGYAASNGQRTVGIWAVAAPVFDHTQRVVGAIGASVPAVRMTPERQVEIGTRVREVAWQLSTALGAAAEGVHALVPDIRLG</sequence>
<dbReference type="Pfam" id="PF01614">
    <property type="entry name" value="IclR_C"/>
    <property type="match status" value="1"/>
</dbReference>
<evidence type="ECO:0000256" key="1">
    <source>
        <dbReference type="ARBA" id="ARBA00022798"/>
    </source>
</evidence>
<evidence type="ECO:0000313" key="10">
    <source>
        <dbReference type="Proteomes" id="UP000078396"/>
    </source>
</evidence>
<dbReference type="InterPro" id="IPR036388">
    <property type="entry name" value="WH-like_DNA-bd_sf"/>
</dbReference>
<dbReference type="InterPro" id="IPR050707">
    <property type="entry name" value="HTH_MetabolicPath_Reg"/>
</dbReference>
<evidence type="ECO:0000256" key="4">
    <source>
        <dbReference type="ARBA" id="ARBA00023163"/>
    </source>
</evidence>
<feature type="domain" description="IclR-ED" evidence="8">
    <location>
        <begin position="83"/>
        <end position="267"/>
    </location>
</feature>
<feature type="domain" description="HTH iclR-type" evidence="7">
    <location>
        <begin position="21"/>
        <end position="82"/>
    </location>
</feature>
<dbReference type="InterPro" id="IPR036390">
    <property type="entry name" value="WH_DNA-bd_sf"/>
</dbReference>
<dbReference type="GO" id="GO:0003700">
    <property type="term" value="F:DNA-binding transcription factor activity"/>
    <property type="evidence" value="ECO:0007669"/>
    <property type="project" value="TreeGrafter"/>
</dbReference>
<evidence type="ECO:0000259" key="8">
    <source>
        <dbReference type="PROSITE" id="PS51078"/>
    </source>
</evidence>
<evidence type="ECO:0000256" key="6">
    <source>
        <dbReference type="ARBA" id="ARBA00070406"/>
    </source>
</evidence>
<dbReference type="OrthoDB" id="8479143at2"/>
<dbReference type="InterPro" id="IPR014757">
    <property type="entry name" value="Tscrpt_reg_IclR_C"/>
</dbReference>
<dbReference type="PROSITE" id="PS51077">
    <property type="entry name" value="HTH_ICLR"/>
    <property type="match status" value="1"/>
</dbReference>
<reference evidence="9 10" key="1">
    <citation type="submission" date="2016-04" db="EMBL/GenBank/DDBJ databases">
        <title>Draft Genome Sequences of Staphylococcus capitis Strain H36, S. capitis Strain H65, S. cohnii Strain H62, S. hominis Strain H69, Mycobacterium iranicum Strain H39, Plantibacter sp. Strain H53, Pseudomonas oryzihabitans Strain H72, and Microbacterium sp. Strain H83, isolated from residential settings.</title>
        <authorList>
            <person name="Lymperopoulou D."/>
            <person name="Adams R.I."/>
            <person name="Lindow S."/>
            <person name="Coil D.A."/>
            <person name="Jospin G."/>
            <person name="Eisen J.A."/>
        </authorList>
    </citation>
    <scope>NUCLEOTIDE SEQUENCE [LARGE SCALE GENOMIC DNA]</scope>
    <source>
        <strain evidence="9 10">H39</strain>
    </source>
</reference>
<name>A0A178LQG8_MYCIR</name>
<dbReference type="EMBL" id="LWCS01000049">
    <property type="protein sequence ID" value="OAN33354.1"/>
    <property type="molecule type" value="Genomic_DNA"/>
</dbReference>
<dbReference type="InterPro" id="IPR005471">
    <property type="entry name" value="Tscrpt_reg_IclR_N"/>
</dbReference>
<proteinExistence type="predicted"/>
<keyword evidence="2" id="KW-0805">Transcription regulation</keyword>
<dbReference type="RefSeq" id="WP_064284094.1">
    <property type="nucleotide sequence ID" value="NZ_LWCS01000049.1"/>
</dbReference>
<keyword evidence="1" id="KW-0319">Glycerol metabolism</keyword>
<dbReference type="Proteomes" id="UP000078396">
    <property type="component" value="Unassembled WGS sequence"/>
</dbReference>
<dbReference type="SUPFAM" id="SSF46785">
    <property type="entry name" value="Winged helix' DNA-binding domain"/>
    <property type="match status" value="1"/>
</dbReference>
<evidence type="ECO:0000256" key="3">
    <source>
        <dbReference type="ARBA" id="ARBA00023125"/>
    </source>
</evidence>
<dbReference type="Gene3D" id="1.10.10.10">
    <property type="entry name" value="Winged helix-like DNA-binding domain superfamily/Winged helix DNA-binding domain"/>
    <property type="match status" value="1"/>
</dbReference>
<dbReference type="SMART" id="SM00346">
    <property type="entry name" value="HTH_ICLR"/>
    <property type="match status" value="1"/>
</dbReference>
<evidence type="ECO:0000259" key="7">
    <source>
        <dbReference type="PROSITE" id="PS51077"/>
    </source>
</evidence>
<gene>
    <name evidence="9" type="ORF">A4X20_27930</name>
</gene>
<dbReference type="Gene3D" id="3.30.450.40">
    <property type="match status" value="1"/>
</dbReference>
<evidence type="ECO:0000256" key="2">
    <source>
        <dbReference type="ARBA" id="ARBA00023015"/>
    </source>
</evidence>
<comment type="caution">
    <text evidence="9">The sequence shown here is derived from an EMBL/GenBank/DDBJ whole genome shotgun (WGS) entry which is preliminary data.</text>
</comment>
<organism evidence="9 10">
    <name type="scientific">Mycolicibacterium iranicum</name>
    <name type="common">Mycobacterium iranicum</name>
    <dbReference type="NCBI Taxonomy" id="912594"/>
    <lineage>
        <taxon>Bacteria</taxon>
        <taxon>Bacillati</taxon>
        <taxon>Actinomycetota</taxon>
        <taxon>Actinomycetes</taxon>
        <taxon>Mycobacteriales</taxon>
        <taxon>Mycobacteriaceae</taxon>
        <taxon>Mycolicibacterium</taxon>
    </lineage>
</organism>
<dbReference type="InterPro" id="IPR029016">
    <property type="entry name" value="GAF-like_dom_sf"/>
</dbReference>
<dbReference type="GO" id="GO:0006071">
    <property type="term" value="P:glycerol metabolic process"/>
    <property type="evidence" value="ECO:0007669"/>
    <property type="project" value="UniProtKB-KW"/>
</dbReference>
<accession>A0A178LQG8</accession>
<dbReference type="PANTHER" id="PTHR30136">
    <property type="entry name" value="HELIX-TURN-HELIX TRANSCRIPTIONAL REGULATOR, ICLR FAMILY"/>
    <property type="match status" value="1"/>
</dbReference>
<dbReference type="eggNOG" id="COG1414">
    <property type="taxonomic scope" value="Bacteria"/>
</dbReference>
<dbReference type="PROSITE" id="PS51078">
    <property type="entry name" value="ICLR_ED"/>
    <property type="match status" value="1"/>
</dbReference>
<dbReference type="AlphaFoldDB" id="A0A178LQG8"/>
<evidence type="ECO:0000256" key="5">
    <source>
        <dbReference type="ARBA" id="ARBA00058938"/>
    </source>
</evidence>
<dbReference type="FunFam" id="1.10.10.10:FF:000056">
    <property type="entry name" value="IclR family transcriptional regulator"/>
    <property type="match status" value="1"/>
</dbReference>
<dbReference type="GO" id="GO:0045892">
    <property type="term" value="P:negative regulation of DNA-templated transcription"/>
    <property type="evidence" value="ECO:0007669"/>
    <property type="project" value="TreeGrafter"/>
</dbReference>
<evidence type="ECO:0000313" key="9">
    <source>
        <dbReference type="EMBL" id="OAN33354.1"/>
    </source>
</evidence>
<keyword evidence="4" id="KW-0804">Transcription</keyword>
<dbReference type="SUPFAM" id="SSF55781">
    <property type="entry name" value="GAF domain-like"/>
    <property type="match status" value="1"/>
</dbReference>
<keyword evidence="3" id="KW-0238">DNA-binding</keyword>
<protein>
    <recommendedName>
        <fullName evidence="6">Glycerol operon regulatory protein</fullName>
    </recommendedName>
</protein>
<dbReference type="Pfam" id="PF09339">
    <property type="entry name" value="HTH_IclR"/>
    <property type="match status" value="1"/>
</dbReference>
<dbReference type="GO" id="GO:0003677">
    <property type="term" value="F:DNA binding"/>
    <property type="evidence" value="ECO:0007669"/>
    <property type="project" value="UniProtKB-KW"/>
</dbReference>
<comment type="function">
    <text evidence="5">May be an activator protein for the gylABX operon.</text>
</comment>
<dbReference type="STRING" id="912594.AWC12_16795"/>